<name>A0A6J4LS34_9ACTN</name>
<dbReference type="AlphaFoldDB" id="A0A6J4LS34"/>
<feature type="compositionally biased region" description="Basic residues" evidence="1">
    <location>
        <begin position="288"/>
        <end position="297"/>
    </location>
</feature>
<feature type="non-terminal residue" evidence="2">
    <location>
        <position position="1"/>
    </location>
</feature>
<reference evidence="2" key="1">
    <citation type="submission" date="2020-02" db="EMBL/GenBank/DDBJ databases">
        <authorList>
            <person name="Meier V. D."/>
        </authorList>
    </citation>
    <scope>NUCLEOTIDE SEQUENCE</scope>
    <source>
        <strain evidence="2">AVDCRST_MAG24</strain>
    </source>
</reference>
<evidence type="ECO:0000313" key="2">
    <source>
        <dbReference type="EMBL" id="CAA9340475.1"/>
    </source>
</evidence>
<evidence type="ECO:0000256" key="1">
    <source>
        <dbReference type="SAM" id="MobiDB-lite"/>
    </source>
</evidence>
<feature type="compositionally biased region" description="Basic residues" evidence="1">
    <location>
        <begin position="101"/>
        <end position="115"/>
    </location>
</feature>
<proteinExistence type="predicted"/>
<feature type="compositionally biased region" description="Basic and acidic residues" evidence="1">
    <location>
        <begin position="1"/>
        <end position="12"/>
    </location>
</feature>
<feature type="region of interest" description="Disordered" evidence="1">
    <location>
        <begin position="66"/>
        <end position="313"/>
    </location>
</feature>
<feature type="compositionally biased region" description="Low complexity" evidence="1">
    <location>
        <begin position="330"/>
        <end position="344"/>
    </location>
</feature>
<feature type="compositionally biased region" description="Gly residues" evidence="1">
    <location>
        <begin position="360"/>
        <end position="377"/>
    </location>
</feature>
<protein>
    <submittedName>
        <fullName evidence="2">Uncharacterized protein</fullName>
    </submittedName>
</protein>
<sequence length="377" mass="40265">EPARRLAADRQGHGRCGGPRPAGRRGAHRPLDATRHRVAAVLLHLPVGLLPLRRDRGLRRLPGAARRLGRLRRRPRADPRASSTPDLRGARREPGVPQRAVQHRRPGSAHRRRDRRGLPRLLAVAAAGAAPARRGGRRDGRGSLLGRHRRLPQGPDRRARGHHHDHAQLRRALPAGLPARAGGLPASRQRQPALTAGRGERRVPGGLRGPPRGPARGRRRGRCVVAARAEHAGLRDARGGVGSRRRPDRGNERAPGVRARDGARRAARRPGRGHARAGPAERAEREPRRQRRLRRDHRGPARPGDAAGDGAGGAALRGALLRRAGDAGCGRRTPGARAGAPGAHRALRRRAGTGPRPAPGQGGGACRGPPGEGVGRM</sequence>
<feature type="region of interest" description="Disordered" evidence="1">
    <location>
        <begin position="325"/>
        <end position="377"/>
    </location>
</feature>
<feature type="compositionally biased region" description="Basic residues" evidence="1">
    <location>
        <begin position="265"/>
        <end position="275"/>
    </location>
</feature>
<feature type="region of interest" description="Disordered" evidence="1">
    <location>
        <begin position="1"/>
        <end position="30"/>
    </location>
</feature>
<gene>
    <name evidence="2" type="ORF">AVDCRST_MAG24-1256</name>
</gene>
<feature type="non-terminal residue" evidence="2">
    <location>
        <position position="377"/>
    </location>
</feature>
<feature type="compositionally biased region" description="Low complexity" evidence="1">
    <location>
        <begin position="119"/>
        <end position="133"/>
    </location>
</feature>
<feature type="compositionally biased region" description="Low complexity" evidence="1">
    <location>
        <begin position="170"/>
        <end position="186"/>
    </location>
</feature>
<organism evidence="2">
    <name type="scientific">uncultured Nocardioidaceae bacterium</name>
    <dbReference type="NCBI Taxonomy" id="253824"/>
    <lineage>
        <taxon>Bacteria</taxon>
        <taxon>Bacillati</taxon>
        <taxon>Actinomycetota</taxon>
        <taxon>Actinomycetes</taxon>
        <taxon>Propionibacteriales</taxon>
        <taxon>Nocardioidaceae</taxon>
        <taxon>environmental samples</taxon>
    </lineage>
</organism>
<accession>A0A6J4LS34</accession>
<dbReference type="EMBL" id="CADCUF010000193">
    <property type="protein sequence ID" value="CAA9340475.1"/>
    <property type="molecule type" value="Genomic_DNA"/>
</dbReference>
<feature type="compositionally biased region" description="Basic and acidic residues" evidence="1">
    <location>
        <begin position="228"/>
        <end position="238"/>
    </location>
</feature>